<sequence length="227" mass="24485">MADENSSGKEKAAPEAQKISSAPETDSQKELKKETSEKSGKSGKSEKETKKSPKKKKSSKKRSTKSHQSKKKDKKSRGDKNRRTQEEPTFSTTASSPSESDGGETLAPCSEKEWEHGSAAYNAALLNVKRKPNRVTVFALKKKGDKDGKAASPKTAESSSGTNSLRSASSNKLKKKTAKNASSDKADKIGKIVAGIVRQYLDGKNEENIQVEIKLISNDGTSTPVVQ</sequence>
<name>A0AC34FL75_9BILA</name>
<evidence type="ECO:0000313" key="1">
    <source>
        <dbReference type="Proteomes" id="UP000887579"/>
    </source>
</evidence>
<reference evidence="2" key="1">
    <citation type="submission" date="2022-11" db="UniProtKB">
        <authorList>
            <consortium name="WormBaseParasite"/>
        </authorList>
    </citation>
    <scope>IDENTIFICATION</scope>
</reference>
<protein>
    <submittedName>
        <fullName evidence="2">Uncharacterized protein</fullName>
    </submittedName>
</protein>
<accession>A0AC34FL75</accession>
<evidence type="ECO:0000313" key="2">
    <source>
        <dbReference type="WBParaSite" id="ES5_v2.g18086.t1"/>
    </source>
</evidence>
<dbReference type="WBParaSite" id="ES5_v2.g18086.t1">
    <property type="protein sequence ID" value="ES5_v2.g18086.t1"/>
    <property type="gene ID" value="ES5_v2.g18086"/>
</dbReference>
<dbReference type="Proteomes" id="UP000887579">
    <property type="component" value="Unplaced"/>
</dbReference>
<organism evidence="1 2">
    <name type="scientific">Panagrolaimus sp. ES5</name>
    <dbReference type="NCBI Taxonomy" id="591445"/>
    <lineage>
        <taxon>Eukaryota</taxon>
        <taxon>Metazoa</taxon>
        <taxon>Ecdysozoa</taxon>
        <taxon>Nematoda</taxon>
        <taxon>Chromadorea</taxon>
        <taxon>Rhabditida</taxon>
        <taxon>Tylenchina</taxon>
        <taxon>Panagrolaimomorpha</taxon>
        <taxon>Panagrolaimoidea</taxon>
        <taxon>Panagrolaimidae</taxon>
        <taxon>Panagrolaimus</taxon>
    </lineage>
</organism>
<proteinExistence type="predicted"/>